<gene>
    <name evidence="1" type="ORF">MD483_17185</name>
</gene>
<keyword evidence="2" id="KW-1185">Reference proteome</keyword>
<comment type="caution">
    <text evidence="1">The sequence shown here is derived from an EMBL/GenBank/DDBJ whole genome shotgun (WGS) entry which is preliminary data.</text>
</comment>
<dbReference type="Gene3D" id="3.40.30.10">
    <property type="entry name" value="Glutaredoxin"/>
    <property type="match status" value="1"/>
</dbReference>
<protein>
    <submittedName>
        <fullName evidence="1">DUF899 domain-containing protein</fullName>
    </submittedName>
</protein>
<sequence>MSENSEFKKQVVSDEDWLTARQRLLEKEKQFTKLRDELSQQRRDMPWRKINQDYLFETEDGTKSLTELFAGKSQLIVYHFMFGPDWEEGCPSCSFWADNFNPIVTHLNQRDIHLVAVSRASLDKLQNYRKRMGWSFDWVSSFSNSFNSDFNVSFSQQEIDSGQAVYNYRPSRFPSSEAPGISVFVKNDRGEVFHTYSCYARGLDMLNGAYHLMDLVPKGRDEQDLPYTMAWVKRHDCYD</sequence>
<reference evidence="1" key="1">
    <citation type="submission" date="2022-02" db="EMBL/GenBank/DDBJ databases">
        <title>Vibrio sp. nov., a new bacterium isolated from Bohai sea, China.</title>
        <authorList>
            <person name="Yuan Y."/>
        </authorList>
    </citation>
    <scope>NUCLEOTIDE SEQUENCE</scope>
    <source>
        <strain evidence="1">DBSS07</strain>
    </source>
</reference>
<dbReference type="Proteomes" id="UP001155586">
    <property type="component" value="Unassembled WGS sequence"/>
</dbReference>
<organism evidence="1 2">
    <name type="scientific">Vibrio paucivorans</name>
    <dbReference type="NCBI Taxonomy" id="2829489"/>
    <lineage>
        <taxon>Bacteria</taxon>
        <taxon>Pseudomonadati</taxon>
        <taxon>Pseudomonadota</taxon>
        <taxon>Gammaproteobacteria</taxon>
        <taxon>Vibrionales</taxon>
        <taxon>Vibrionaceae</taxon>
        <taxon>Vibrio</taxon>
    </lineage>
</organism>
<evidence type="ECO:0000313" key="1">
    <source>
        <dbReference type="EMBL" id="MCW8335546.1"/>
    </source>
</evidence>
<dbReference type="Pfam" id="PF05988">
    <property type="entry name" value="DUF899"/>
    <property type="match status" value="1"/>
</dbReference>
<accession>A0A9X3HTD1</accession>
<evidence type="ECO:0000313" key="2">
    <source>
        <dbReference type="Proteomes" id="UP001155586"/>
    </source>
</evidence>
<dbReference type="EMBL" id="JAKRRX010000122">
    <property type="protein sequence ID" value="MCW8335546.1"/>
    <property type="molecule type" value="Genomic_DNA"/>
</dbReference>
<dbReference type="AlphaFoldDB" id="A0A9X3HTD1"/>
<dbReference type="SUPFAM" id="SSF52833">
    <property type="entry name" value="Thioredoxin-like"/>
    <property type="match status" value="1"/>
</dbReference>
<dbReference type="InterPro" id="IPR036249">
    <property type="entry name" value="Thioredoxin-like_sf"/>
</dbReference>
<proteinExistence type="predicted"/>
<dbReference type="RefSeq" id="WP_265688691.1">
    <property type="nucleotide sequence ID" value="NZ_JAKRRX010000122.1"/>
</dbReference>
<dbReference type="InterPro" id="IPR010296">
    <property type="entry name" value="DUF899_thioredox"/>
</dbReference>
<name>A0A9X3HTD1_9VIBR</name>